<dbReference type="InterPro" id="IPR038726">
    <property type="entry name" value="PDDEXK_AddAB-type"/>
</dbReference>
<dbReference type="Gene3D" id="3.90.320.10">
    <property type="match status" value="1"/>
</dbReference>
<dbReference type="EMBL" id="CP040916">
    <property type="protein sequence ID" value="QDQ14376.1"/>
    <property type="molecule type" value="Genomic_DNA"/>
</dbReference>
<dbReference type="AlphaFoldDB" id="A0A516RFE2"/>
<reference evidence="5 6" key="1">
    <citation type="journal article" date="2019" name="J. Ind. Microbiol. Biotechnol.">
        <title>The complete genomic sequence of Streptomyces spectabilis NRRL-2792 and identification of secondary metabolite biosynthetic gene clusters.</title>
        <authorList>
            <person name="Sinha A."/>
            <person name="Phillips-Salemka S."/>
            <person name="Niraula T.A."/>
            <person name="Short K.A."/>
            <person name="Niraula N.P."/>
        </authorList>
    </citation>
    <scope>NUCLEOTIDE SEQUENCE [LARGE SCALE GENOMIC DNA]</scope>
    <source>
        <strain evidence="5 6">NRRL 2792</strain>
    </source>
</reference>
<evidence type="ECO:0000256" key="2">
    <source>
        <dbReference type="ARBA" id="ARBA00022806"/>
    </source>
</evidence>
<keyword evidence="2" id="KW-0347">Helicase</keyword>
<dbReference type="GO" id="GO:0006281">
    <property type="term" value="P:DNA repair"/>
    <property type="evidence" value="ECO:0007669"/>
    <property type="project" value="UniProtKB-KW"/>
</dbReference>
<evidence type="ECO:0000256" key="1">
    <source>
        <dbReference type="ARBA" id="ARBA00022763"/>
    </source>
</evidence>
<keyword evidence="2" id="KW-0067">ATP-binding</keyword>
<dbReference type="Proteomes" id="UP000316806">
    <property type="component" value="Chromosome"/>
</dbReference>
<keyword evidence="2" id="KW-0378">Hydrolase</keyword>
<dbReference type="InterPro" id="IPR011604">
    <property type="entry name" value="PDDEXK-like_dom_sf"/>
</dbReference>
<evidence type="ECO:0000259" key="4">
    <source>
        <dbReference type="Pfam" id="PF12705"/>
    </source>
</evidence>
<gene>
    <name evidence="5" type="ORF">FH965_30620</name>
</gene>
<sequence length="559" mass="61098">MPGEGGHAHVRVRPADIRQNEKRCPQGLALKIRPVDSRPPRAAAGVRTLTGWSLGPLHDVVDRIEFGQLPLEEALAGRLADTGRPVHAALARWTEYAVRSYFTAVAKIPALPGVPLDEPLEPVSRMWARQRGPLKPGDPDVYEEVVGDRRYAGHGVRELRFVRTGSVAERPGGEPDRPRDEAEIAVAVGVLAGGRPVLSPKWERKPLRLGRFEPARLVRLVEIGCADASYRVLFEGTPEEAFARYDTSVEDRIDAVIAGGTYRPGQDCGRCAAVADCPEVPSRPGFLGIAHAGLPRRSWSMTTGRSHRACPARAHLEDLFLPRDGSIENTEAMVRGQAVHAWIERLHRRTPQRACAPDDTPAPHEAWQCGRWAVTGLQARLGIQMIGDHALVCPLRDRPDGAEAHPEHSVVVYDPEADVVVIAKADLLYRVGDRWTLRETKTVRTLSEGDLLERYPQLALAVRIAGAGVLPGAEHCRVELERLTGSGPVVTELDVTAPDVAARAQRVLEEYISPWYADAHHPAKPGKACDDCPFTRWCPAAKEAKDVKETTDGKKGAGA</sequence>
<evidence type="ECO:0000256" key="3">
    <source>
        <dbReference type="ARBA" id="ARBA00023204"/>
    </source>
</evidence>
<dbReference type="Pfam" id="PF12705">
    <property type="entry name" value="PDDEXK_1"/>
    <property type="match status" value="1"/>
</dbReference>
<accession>A0A516RFE2</accession>
<keyword evidence="1" id="KW-0227">DNA damage</keyword>
<feature type="domain" description="PD-(D/E)XK endonuclease-like" evidence="4">
    <location>
        <begin position="298"/>
        <end position="539"/>
    </location>
</feature>
<protein>
    <submittedName>
        <fullName evidence="5">PD-(D/E)XK nuclease family protein</fullName>
    </submittedName>
</protein>
<evidence type="ECO:0000313" key="6">
    <source>
        <dbReference type="Proteomes" id="UP000316806"/>
    </source>
</evidence>
<name>A0A516RFE2_STRST</name>
<keyword evidence="2" id="KW-0547">Nucleotide-binding</keyword>
<organism evidence="5 6">
    <name type="scientific">Streptomyces spectabilis</name>
    <dbReference type="NCBI Taxonomy" id="68270"/>
    <lineage>
        <taxon>Bacteria</taxon>
        <taxon>Bacillati</taxon>
        <taxon>Actinomycetota</taxon>
        <taxon>Actinomycetes</taxon>
        <taxon>Kitasatosporales</taxon>
        <taxon>Streptomycetaceae</taxon>
        <taxon>Streptomyces</taxon>
    </lineage>
</organism>
<proteinExistence type="predicted"/>
<dbReference type="GO" id="GO:0004386">
    <property type="term" value="F:helicase activity"/>
    <property type="evidence" value="ECO:0007669"/>
    <property type="project" value="UniProtKB-KW"/>
</dbReference>
<evidence type="ECO:0000313" key="5">
    <source>
        <dbReference type="EMBL" id="QDQ14376.1"/>
    </source>
</evidence>
<keyword evidence="3" id="KW-0234">DNA repair</keyword>